<dbReference type="AlphaFoldDB" id="A0A0G1FIC9"/>
<dbReference type="SUPFAM" id="SSF53448">
    <property type="entry name" value="Nucleotide-diphospho-sugar transferases"/>
    <property type="match status" value="1"/>
</dbReference>
<accession>A0A0G1FIC9</accession>
<dbReference type="Proteomes" id="UP000033980">
    <property type="component" value="Unassembled WGS sequence"/>
</dbReference>
<reference evidence="2 3" key="1">
    <citation type="journal article" date="2015" name="Nature">
        <title>rRNA introns, odd ribosomes, and small enigmatic genomes across a large radiation of phyla.</title>
        <authorList>
            <person name="Brown C.T."/>
            <person name="Hug L.A."/>
            <person name="Thomas B.C."/>
            <person name="Sharon I."/>
            <person name="Castelle C.J."/>
            <person name="Singh A."/>
            <person name="Wilkins M.J."/>
            <person name="Williams K.H."/>
            <person name="Banfield J.F."/>
        </authorList>
    </citation>
    <scope>NUCLEOTIDE SEQUENCE [LARGE SCALE GENOMIC DNA]</scope>
</reference>
<evidence type="ECO:0000259" key="1">
    <source>
        <dbReference type="Pfam" id="PF00535"/>
    </source>
</evidence>
<dbReference type="InterPro" id="IPR001173">
    <property type="entry name" value="Glyco_trans_2-like"/>
</dbReference>
<gene>
    <name evidence="2" type="ORF">UV68_C0001G0002</name>
</gene>
<dbReference type="Gene3D" id="3.90.550.10">
    <property type="entry name" value="Spore Coat Polysaccharide Biosynthesis Protein SpsA, Chain A"/>
    <property type="match status" value="1"/>
</dbReference>
<dbReference type="InterPro" id="IPR029044">
    <property type="entry name" value="Nucleotide-diphossugar_trans"/>
</dbReference>
<dbReference type="GO" id="GO:0016740">
    <property type="term" value="F:transferase activity"/>
    <property type="evidence" value="ECO:0007669"/>
    <property type="project" value="UniProtKB-KW"/>
</dbReference>
<protein>
    <submittedName>
        <fullName evidence="2">Glycosyl transferase family 2</fullName>
    </submittedName>
</protein>
<organism evidence="2 3">
    <name type="scientific">Candidatus Collierbacteria bacterium GW2011_GWC2_43_12</name>
    <dbReference type="NCBI Taxonomy" id="1618390"/>
    <lineage>
        <taxon>Bacteria</taxon>
        <taxon>Candidatus Collieribacteriota</taxon>
    </lineage>
</organism>
<dbReference type="Pfam" id="PF00535">
    <property type="entry name" value="Glycos_transf_2"/>
    <property type="match status" value="1"/>
</dbReference>
<dbReference type="PANTHER" id="PTHR43179:SF7">
    <property type="entry name" value="RHAMNOSYLTRANSFERASE WBBL"/>
    <property type="match status" value="1"/>
</dbReference>
<comment type="caution">
    <text evidence="2">The sequence shown here is derived from an EMBL/GenBank/DDBJ whole genome shotgun (WGS) entry which is preliminary data.</text>
</comment>
<feature type="domain" description="Glycosyltransferase 2-like" evidence="1">
    <location>
        <begin position="8"/>
        <end position="132"/>
    </location>
</feature>
<dbReference type="CDD" id="cd04186">
    <property type="entry name" value="GT_2_like_c"/>
    <property type="match status" value="1"/>
</dbReference>
<dbReference type="EMBL" id="LCFK01000001">
    <property type="protein sequence ID" value="KKS94861.1"/>
    <property type="molecule type" value="Genomic_DNA"/>
</dbReference>
<evidence type="ECO:0000313" key="3">
    <source>
        <dbReference type="Proteomes" id="UP000033980"/>
    </source>
</evidence>
<keyword evidence="2" id="KW-0808">Transferase</keyword>
<proteinExistence type="predicted"/>
<evidence type="ECO:0000313" key="2">
    <source>
        <dbReference type="EMBL" id="KKS94861.1"/>
    </source>
</evidence>
<name>A0A0G1FIC9_9BACT</name>
<sequence>MNNNRIAIIIVTFNSEKYISNCINAIQNNFSKKNLYEIIIIDNNSSDETVKIIKRIQAEHPSVKLIQNNKNLGFAKAVNLGIRLKKQSDYYLLINPDTIINGSSIINLIRCAIKSDSGIVGGTTYDSNKAQSGSFFRFPNLWVGLFDFTNLRKFDRTDYWHKYFYYLDRDSSNRACFPVDVVTGGFMLITKKTIKKNGYFDEKFFMYLEDVDFCLRAKKIGIKVSHCNDAKTFHFGGGSSNNKDRIRHSAWLFSRKLYYLKNFNLLTNILIQPVFLLDDVYILLNKLFMK</sequence>
<dbReference type="PANTHER" id="PTHR43179">
    <property type="entry name" value="RHAMNOSYLTRANSFERASE WBBL"/>
    <property type="match status" value="1"/>
</dbReference>